<dbReference type="InParanoid" id="B8BXP9"/>
<comment type="similarity">
    <text evidence="1">Belongs to the GDA1/CD39 NTPase family.</text>
</comment>
<keyword evidence="4" id="KW-0067">ATP-binding</keyword>
<dbReference type="HOGENOM" id="CLU_1691442_0_0_1"/>
<dbReference type="PANTHER" id="PTHR11782:SF83">
    <property type="entry name" value="GUANOSINE-DIPHOSPHATASE"/>
    <property type="match status" value="1"/>
</dbReference>
<organism evidence="5 6">
    <name type="scientific">Thalassiosira pseudonana</name>
    <name type="common">Marine diatom</name>
    <name type="synonym">Cyclotella nana</name>
    <dbReference type="NCBI Taxonomy" id="35128"/>
    <lineage>
        <taxon>Eukaryota</taxon>
        <taxon>Sar</taxon>
        <taxon>Stramenopiles</taxon>
        <taxon>Ochrophyta</taxon>
        <taxon>Bacillariophyta</taxon>
        <taxon>Coscinodiscophyceae</taxon>
        <taxon>Thalassiosirophycidae</taxon>
        <taxon>Thalassiosirales</taxon>
        <taxon>Thalassiosiraceae</taxon>
        <taxon>Thalassiosira</taxon>
    </lineage>
</organism>
<keyword evidence="2 5" id="KW-0378">Hydrolase</keyword>
<protein>
    <submittedName>
        <fullName evidence="5">Apyrase</fullName>
        <ecNumber evidence="5">3.6.1.5</ecNumber>
    </submittedName>
</protein>
<dbReference type="GeneID" id="7444763"/>
<dbReference type="EC" id="3.6.1.5" evidence="5"/>
<evidence type="ECO:0000256" key="2">
    <source>
        <dbReference type="ARBA" id="ARBA00022801"/>
    </source>
</evidence>
<dbReference type="Gene3D" id="3.30.420.40">
    <property type="match status" value="1"/>
</dbReference>
<feature type="binding site" evidence="4">
    <location>
        <begin position="151"/>
        <end position="155"/>
    </location>
    <ligand>
        <name>ATP</name>
        <dbReference type="ChEBI" id="CHEBI:30616"/>
    </ligand>
</feature>
<feature type="non-terminal residue" evidence="5">
    <location>
        <position position="1"/>
    </location>
</feature>
<dbReference type="Pfam" id="PF01150">
    <property type="entry name" value="GDA1_CD39"/>
    <property type="match status" value="1"/>
</dbReference>
<dbReference type="STRING" id="35128.B8BXP9"/>
<proteinExistence type="inferred from homology"/>
<reference evidence="5 6" key="2">
    <citation type="journal article" date="2008" name="Nature">
        <title>The Phaeodactylum genome reveals the evolutionary history of diatom genomes.</title>
        <authorList>
            <person name="Bowler C."/>
            <person name="Allen A.E."/>
            <person name="Badger J.H."/>
            <person name="Grimwood J."/>
            <person name="Jabbari K."/>
            <person name="Kuo A."/>
            <person name="Maheswari U."/>
            <person name="Martens C."/>
            <person name="Maumus F."/>
            <person name="Otillar R.P."/>
            <person name="Rayko E."/>
            <person name="Salamov A."/>
            <person name="Vandepoele K."/>
            <person name="Beszteri B."/>
            <person name="Gruber A."/>
            <person name="Heijde M."/>
            <person name="Katinka M."/>
            <person name="Mock T."/>
            <person name="Valentin K."/>
            <person name="Verret F."/>
            <person name="Berges J.A."/>
            <person name="Brownlee C."/>
            <person name="Cadoret J.P."/>
            <person name="Chiovitti A."/>
            <person name="Choi C.J."/>
            <person name="Coesel S."/>
            <person name="De Martino A."/>
            <person name="Detter J.C."/>
            <person name="Durkin C."/>
            <person name="Falciatore A."/>
            <person name="Fournet J."/>
            <person name="Haruta M."/>
            <person name="Huysman M.J."/>
            <person name="Jenkins B.D."/>
            <person name="Jiroutova K."/>
            <person name="Jorgensen R.E."/>
            <person name="Joubert Y."/>
            <person name="Kaplan A."/>
            <person name="Kroger N."/>
            <person name="Kroth P.G."/>
            <person name="La Roche J."/>
            <person name="Lindquist E."/>
            <person name="Lommer M."/>
            <person name="Martin-Jezequel V."/>
            <person name="Lopez P.J."/>
            <person name="Lucas S."/>
            <person name="Mangogna M."/>
            <person name="McGinnis K."/>
            <person name="Medlin L.K."/>
            <person name="Montsant A."/>
            <person name="Oudot-Le Secq M.P."/>
            <person name="Napoli C."/>
            <person name="Obornik M."/>
            <person name="Parker M.S."/>
            <person name="Petit J.L."/>
            <person name="Porcel B.M."/>
            <person name="Poulsen N."/>
            <person name="Robison M."/>
            <person name="Rychlewski L."/>
            <person name="Rynearson T.A."/>
            <person name="Schmutz J."/>
            <person name="Shapiro H."/>
            <person name="Siaut M."/>
            <person name="Stanley M."/>
            <person name="Sussman M.R."/>
            <person name="Taylor A.R."/>
            <person name="Vardi A."/>
            <person name="von Dassow P."/>
            <person name="Vyverman W."/>
            <person name="Willis A."/>
            <person name="Wyrwicz L.S."/>
            <person name="Rokhsar D.S."/>
            <person name="Weissenbach J."/>
            <person name="Armbrust E.V."/>
            <person name="Green B.R."/>
            <person name="Van de Peer Y."/>
            <person name="Grigoriev I.V."/>
        </authorList>
    </citation>
    <scope>NUCLEOTIDE SEQUENCE [LARGE SCALE GENOMIC DNA]</scope>
    <source>
        <strain evidence="5 6">CCMP1335</strain>
    </source>
</reference>
<feature type="active site" description="Proton acceptor" evidence="3">
    <location>
        <position position="115"/>
    </location>
</feature>
<dbReference type="PANTHER" id="PTHR11782">
    <property type="entry name" value="ADENOSINE/GUANOSINE DIPHOSPHATASE"/>
    <property type="match status" value="1"/>
</dbReference>
<dbReference type="PaxDb" id="35128-Thaps261769"/>
<evidence type="ECO:0000313" key="6">
    <source>
        <dbReference type="Proteomes" id="UP000001449"/>
    </source>
</evidence>
<dbReference type="RefSeq" id="XP_002288809.1">
    <property type="nucleotide sequence ID" value="XM_002288773.1"/>
</dbReference>
<dbReference type="InterPro" id="IPR000407">
    <property type="entry name" value="GDA1_CD39_NTPase"/>
</dbReference>
<sequence>VIDVGSTGSRLHIFELVTTFLSESKDRAQPLNATHVAHHMLPLFDYASDIIPPSFHASTPVRIAATAGMRLLPLDEQIRVYDALYEGLSEQIPNGRFTFSSLTRGDVFTLHGEREGFFGAVAANYLRGVIDAELRVIPDAESIVFALDMGGSSTQI</sequence>
<evidence type="ECO:0000256" key="1">
    <source>
        <dbReference type="ARBA" id="ARBA00009283"/>
    </source>
</evidence>
<feature type="non-terminal residue" evidence="5">
    <location>
        <position position="156"/>
    </location>
</feature>
<name>B8BXP9_THAPS</name>
<dbReference type="eggNOG" id="KOG1386">
    <property type="taxonomic scope" value="Eukaryota"/>
</dbReference>
<evidence type="ECO:0000256" key="4">
    <source>
        <dbReference type="PIRSR" id="PIRSR600407-2"/>
    </source>
</evidence>
<dbReference type="KEGG" id="tps:THAPSDRAFT_261769"/>
<evidence type="ECO:0000313" key="5">
    <source>
        <dbReference type="EMBL" id="EED94245.1"/>
    </source>
</evidence>
<dbReference type="Proteomes" id="UP000001449">
    <property type="component" value="Chromosome 3"/>
</dbReference>
<gene>
    <name evidence="5" type="ORF">THAPSDRAFT_261769</name>
</gene>
<dbReference type="AlphaFoldDB" id="B8BXP9"/>
<dbReference type="EMBL" id="CM000640">
    <property type="protein sequence ID" value="EED94245.1"/>
    <property type="molecule type" value="Genomic_DNA"/>
</dbReference>
<accession>B8BXP9</accession>
<dbReference type="GO" id="GO:0005524">
    <property type="term" value="F:ATP binding"/>
    <property type="evidence" value="ECO:0007669"/>
    <property type="project" value="UniProtKB-KW"/>
</dbReference>
<evidence type="ECO:0000256" key="3">
    <source>
        <dbReference type="PIRSR" id="PIRSR600407-1"/>
    </source>
</evidence>
<keyword evidence="4" id="KW-0547">Nucleotide-binding</keyword>
<keyword evidence="6" id="KW-1185">Reference proteome</keyword>
<reference evidence="5 6" key="1">
    <citation type="journal article" date="2004" name="Science">
        <title>The genome of the diatom Thalassiosira pseudonana: ecology, evolution, and metabolism.</title>
        <authorList>
            <person name="Armbrust E.V."/>
            <person name="Berges J.A."/>
            <person name="Bowler C."/>
            <person name="Green B.R."/>
            <person name="Martinez D."/>
            <person name="Putnam N.H."/>
            <person name="Zhou S."/>
            <person name="Allen A.E."/>
            <person name="Apt K.E."/>
            <person name="Bechner M."/>
            <person name="Brzezinski M.A."/>
            <person name="Chaal B.K."/>
            <person name="Chiovitti A."/>
            <person name="Davis A.K."/>
            <person name="Demarest M.S."/>
            <person name="Detter J.C."/>
            <person name="Glavina T."/>
            <person name="Goodstein D."/>
            <person name="Hadi M.Z."/>
            <person name="Hellsten U."/>
            <person name="Hildebrand M."/>
            <person name="Jenkins B.D."/>
            <person name="Jurka J."/>
            <person name="Kapitonov V.V."/>
            <person name="Kroger N."/>
            <person name="Lau W.W."/>
            <person name="Lane T.W."/>
            <person name="Larimer F.W."/>
            <person name="Lippmeier J.C."/>
            <person name="Lucas S."/>
            <person name="Medina M."/>
            <person name="Montsant A."/>
            <person name="Obornik M."/>
            <person name="Parker M.S."/>
            <person name="Palenik B."/>
            <person name="Pazour G.J."/>
            <person name="Richardson P.M."/>
            <person name="Rynearson T.A."/>
            <person name="Saito M.A."/>
            <person name="Schwartz D.C."/>
            <person name="Thamatrakoln K."/>
            <person name="Valentin K."/>
            <person name="Vardi A."/>
            <person name="Wilkerson F.P."/>
            <person name="Rokhsar D.S."/>
        </authorList>
    </citation>
    <scope>NUCLEOTIDE SEQUENCE [LARGE SCALE GENOMIC DNA]</scope>
    <source>
        <strain evidence="5 6">CCMP1335</strain>
    </source>
</reference>
<dbReference type="GO" id="GO:0004050">
    <property type="term" value="F:apyrase activity"/>
    <property type="evidence" value="ECO:0007669"/>
    <property type="project" value="UniProtKB-EC"/>
</dbReference>
<dbReference type="Gene3D" id="3.30.420.150">
    <property type="entry name" value="Exopolyphosphatase. Domain 2"/>
    <property type="match status" value="1"/>
</dbReference>